<dbReference type="InterPro" id="IPR013249">
    <property type="entry name" value="RNA_pol_sigma70_r4_t2"/>
</dbReference>
<reference evidence="7" key="1">
    <citation type="journal article" date="2014" name="Int. J. Syst. Evol. Microbiol.">
        <title>Complete genome of a new Firmicutes species belonging to the dominant human colonic microbiota ('Ruminococcus bicirculans') reveals two chromosomes and a selective capacity to utilize plant glucans.</title>
        <authorList>
            <consortium name="NISC Comparative Sequencing Program"/>
            <person name="Wegmann U."/>
            <person name="Louis P."/>
            <person name="Goesmann A."/>
            <person name="Henrissat B."/>
            <person name="Duncan S.H."/>
            <person name="Flint H.J."/>
        </authorList>
    </citation>
    <scope>NUCLEOTIDE SEQUENCE</scope>
    <source>
        <strain evidence="7">CECT 8869</strain>
    </source>
</reference>
<dbReference type="Gene3D" id="1.10.1740.10">
    <property type="match status" value="1"/>
</dbReference>
<dbReference type="SUPFAM" id="SSF88946">
    <property type="entry name" value="Sigma2 domain of RNA polymerase sigma factors"/>
    <property type="match status" value="1"/>
</dbReference>
<dbReference type="SUPFAM" id="SSF88659">
    <property type="entry name" value="Sigma3 and sigma4 domains of RNA polymerase sigma factors"/>
    <property type="match status" value="1"/>
</dbReference>
<keyword evidence="3" id="KW-0731">Sigma factor</keyword>
<dbReference type="InterPro" id="IPR036388">
    <property type="entry name" value="WH-like_DNA-bd_sf"/>
</dbReference>
<protein>
    <submittedName>
        <fullName evidence="7">RNA polymerase sigma factor</fullName>
    </submittedName>
</protein>
<evidence type="ECO:0000313" key="8">
    <source>
        <dbReference type="Proteomes" id="UP001168579"/>
    </source>
</evidence>
<evidence type="ECO:0000256" key="1">
    <source>
        <dbReference type="ARBA" id="ARBA00010641"/>
    </source>
</evidence>
<name>A0ABT8RLM4_9FLAO</name>
<dbReference type="Pfam" id="PF04542">
    <property type="entry name" value="Sigma70_r2"/>
    <property type="match status" value="1"/>
</dbReference>
<evidence type="ECO:0000256" key="3">
    <source>
        <dbReference type="ARBA" id="ARBA00023082"/>
    </source>
</evidence>
<keyword evidence="4" id="KW-0804">Transcription</keyword>
<evidence type="ECO:0000256" key="4">
    <source>
        <dbReference type="ARBA" id="ARBA00023163"/>
    </source>
</evidence>
<dbReference type="InterPro" id="IPR007627">
    <property type="entry name" value="RNA_pol_sigma70_r2"/>
</dbReference>
<evidence type="ECO:0000256" key="2">
    <source>
        <dbReference type="ARBA" id="ARBA00023015"/>
    </source>
</evidence>
<feature type="domain" description="RNA polymerase sigma-70 region 2" evidence="5">
    <location>
        <begin position="32"/>
        <end position="99"/>
    </location>
</feature>
<feature type="domain" description="RNA polymerase sigma factor 70 region 4 type 2" evidence="6">
    <location>
        <begin position="129"/>
        <end position="180"/>
    </location>
</feature>
<dbReference type="Proteomes" id="UP001168579">
    <property type="component" value="Unassembled WGS sequence"/>
</dbReference>
<organism evidence="7 8">
    <name type="scientific">Maribacter confluentis</name>
    <dbReference type="NCBI Taxonomy" id="1656093"/>
    <lineage>
        <taxon>Bacteria</taxon>
        <taxon>Pseudomonadati</taxon>
        <taxon>Bacteroidota</taxon>
        <taxon>Flavobacteriia</taxon>
        <taxon>Flavobacteriales</taxon>
        <taxon>Flavobacteriaceae</taxon>
        <taxon>Maribacter</taxon>
    </lineage>
</organism>
<proteinExistence type="inferred from homology"/>
<evidence type="ECO:0000259" key="5">
    <source>
        <dbReference type="Pfam" id="PF04542"/>
    </source>
</evidence>
<dbReference type="CDD" id="cd06171">
    <property type="entry name" value="Sigma70_r4"/>
    <property type="match status" value="1"/>
</dbReference>
<dbReference type="InterPro" id="IPR039425">
    <property type="entry name" value="RNA_pol_sigma-70-like"/>
</dbReference>
<dbReference type="NCBIfam" id="TIGR02937">
    <property type="entry name" value="sigma70-ECF"/>
    <property type="match status" value="1"/>
</dbReference>
<dbReference type="PANTHER" id="PTHR43133">
    <property type="entry name" value="RNA POLYMERASE ECF-TYPE SIGMA FACTO"/>
    <property type="match status" value="1"/>
</dbReference>
<dbReference type="EMBL" id="JAUKUC010000001">
    <property type="protein sequence ID" value="MDO1511367.1"/>
    <property type="molecule type" value="Genomic_DNA"/>
</dbReference>
<gene>
    <name evidence="7" type="ORF">Q2T41_01645</name>
</gene>
<dbReference type="PANTHER" id="PTHR43133:SF51">
    <property type="entry name" value="RNA POLYMERASE SIGMA FACTOR"/>
    <property type="match status" value="1"/>
</dbReference>
<accession>A0ABT8RLM4</accession>
<dbReference type="Gene3D" id="1.10.10.10">
    <property type="entry name" value="Winged helix-like DNA-binding domain superfamily/Winged helix DNA-binding domain"/>
    <property type="match status" value="1"/>
</dbReference>
<dbReference type="InterPro" id="IPR013324">
    <property type="entry name" value="RNA_pol_sigma_r3/r4-like"/>
</dbReference>
<comment type="caution">
    <text evidence="7">The sequence shown here is derived from an EMBL/GenBank/DDBJ whole genome shotgun (WGS) entry which is preliminary data.</text>
</comment>
<dbReference type="InterPro" id="IPR014284">
    <property type="entry name" value="RNA_pol_sigma-70_dom"/>
</dbReference>
<evidence type="ECO:0000313" key="7">
    <source>
        <dbReference type="EMBL" id="MDO1511367.1"/>
    </source>
</evidence>
<dbReference type="RefSeq" id="WP_304434582.1">
    <property type="nucleotide sequence ID" value="NZ_JAUKUC010000001.1"/>
</dbReference>
<comment type="similarity">
    <text evidence="1">Belongs to the sigma-70 factor family. ECF subfamily.</text>
</comment>
<sequence length="188" mass="21936">MMNKPQEPLIAEETLVQELKTQNTQAKAFEVLVSTYKERLYWQIRGIVLNHDDADDVLQNTFIKIYKNIDGFKGDSQLFSWMYRIATNEALSFIKQRAKIQGLNDVDYQEKLVANLQSDVYFEGNEIQLKLQKAIATLPEKQKLVFNMKYFQELKYEQISEILETTVGGLKASYHLAVKKVEQFLKED</sequence>
<evidence type="ECO:0000259" key="6">
    <source>
        <dbReference type="Pfam" id="PF08281"/>
    </source>
</evidence>
<keyword evidence="8" id="KW-1185">Reference proteome</keyword>
<dbReference type="Pfam" id="PF08281">
    <property type="entry name" value="Sigma70_r4_2"/>
    <property type="match status" value="1"/>
</dbReference>
<keyword evidence="2" id="KW-0805">Transcription regulation</keyword>
<dbReference type="InterPro" id="IPR013325">
    <property type="entry name" value="RNA_pol_sigma_r2"/>
</dbReference>
<reference evidence="7" key="2">
    <citation type="submission" date="2023-06" db="EMBL/GenBank/DDBJ databases">
        <authorList>
            <person name="Lucena T."/>
            <person name="Sun Q."/>
        </authorList>
    </citation>
    <scope>NUCLEOTIDE SEQUENCE</scope>
    <source>
        <strain evidence="7">CECT 8869</strain>
    </source>
</reference>